<dbReference type="InterPro" id="IPR016024">
    <property type="entry name" value="ARM-type_fold"/>
</dbReference>
<dbReference type="InParanoid" id="A0A316YN79"/>
<dbReference type="InterPro" id="IPR003891">
    <property type="entry name" value="Initiation_fac_eIF4g_MI"/>
</dbReference>
<keyword evidence="7" id="KW-1185">Reference proteome</keyword>
<dbReference type="GO" id="GO:0003723">
    <property type="term" value="F:RNA binding"/>
    <property type="evidence" value="ECO:0007669"/>
    <property type="project" value="InterPro"/>
</dbReference>
<evidence type="ECO:0000256" key="1">
    <source>
        <dbReference type="ARBA" id="ARBA00004604"/>
    </source>
</evidence>
<feature type="compositionally biased region" description="Basic and acidic residues" evidence="4">
    <location>
        <begin position="72"/>
        <end position="85"/>
    </location>
</feature>
<dbReference type="InterPro" id="IPR003890">
    <property type="entry name" value="MIF4G-like_typ-3"/>
</dbReference>
<feature type="compositionally biased region" description="Basic and acidic residues" evidence="4">
    <location>
        <begin position="416"/>
        <end position="432"/>
    </location>
</feature>
<reference evidence="6 7" key="1">
    <citation type="journal article" date="2018" name="Mol. Biol. Evol.">
        <title>Broad Genomic Sampling Reveals a Smut Pathogenic Ancestry of the Fungal Clade Ustilaginomycotina.</title>
        <authorList>
            <person name="Kijpornyongpan T."/>
            <person name="Mondo S.J."/>
            <person name="Barry K."/>
            <person name="Sandor L."/>
            <person name="Lee J."/>
            <person name="Lipzen A."/>
            <person name="Pangilinan J."/>
            <person name="LaButti K."/>
            <person name="Hainaut M."/>
            <person name="Henrissat B."/>
            <person name="Grigoriev I.V."/>
            <person name="Spatafora J.W."/>
            <person name="Aime M.C."/>
        </authorList>
    </citation>
    <scope>NUCLEOTIDE SEQUENCE [LARGE SCALE GENOMIC DNA]</scope>
    <source>
        <strain evidence="6 7">MCA 4198</strain>
    </source>
</reference>
<feature type="compositionally biased region" description="Basic and acidic residues" evidence="4">
    <location>
        <begin position="177"/>
        <end position="190"/>
    </location>
</feature>
<feature type="domain" description="MI" evidence="5">
    <location>
        <begin position="784"/>
        <end position="925"/>
    </location>
</feature>
<keyword evidence="3" id="KW-0539">Nucleus</keyword>
<dbReference type="EMBL" id="KZ819637">
    <property type="protein sequence ID" value="PWN89205.1"/>
    <property type="molecule type" value="Genomic_DNA"/>
</dbReference>
<evidence type="ECO:0000313" key="6">
    <source>
        <dbReference type="EMBL" id="PWN89205.1"/>
    </source>
</evidence>
<evidence type="ECO:0000256" key="2">
    <source>
        <dbReference type="ARBA" id="ARBA00006856"/>
    </source>
</evidence>
<evidence type="ECO:0000256" key="3">
    <source>
        <dbReference type="ARBA" id="ARBA00023242"/>
    </source>
</evidence>
<dbReference type="GeneID" id="37041600"/>
<evidence type="ECO:0000313" key="7">
    <source>
        <dbReference type="Proteomes" id="UP000245768"/>
    </source>
</evidence>
<dbReference type="InterPro" id="IPR050781">
    <property type="entry name" value="CWC22_splicing_factor"/>
</dbReference>
<dbReference type="Proteomes" id="UP000245768">
    <property type="component" value="Unassembled WGS sequence"/>
</dbReference>
<dbReference type="GO" id="GO:0005730">
    <property type="term" value="C:nucleolus"/>
    <property type="evidence" value="ECO:0007669"/>
    <property type="project" value="UniProtKB-SubCell"/>
</dbReference>
<dbReference type="PANTHER" id="PTHR18034:SF4">
    <property type="entry name" value="NUCLEOLAR MIF4G DOMAIN-CONTAINING PROTEIN 1"/>
    <property type="match status" value="1"/>
</dbReference>
<evidence type="ECO:0000256" key="4">
    <source>
        <dbReference type="SAM" id="MobiDB-lite"/>
    </source>
</evidence>
<feature type="compositionally biased region" description="Acidic residues" evidence="4">
    <location>
        <begin position="335"/>
        <end position="413"/>
    </location>
</feature>
<evidence type="ECO:0000259" key="5">
    <source>
        <dbReference type="PROSITE" id="PS51366"/>
    </source>
</evidence>
<dbReference type="STRING" id="215250.A0A316YN79"/>
<protein>
    <recommendedName>
        <fullName evidence="5">MI domain-containing protein</fullName>
    </recommendedName>
</protein>
<feature type="compositionally biased region" description="Gly residues" evidence="4">
    <location>
        <begin position="49"/>
        <end position="61"/>
    </location>
</feature>
<gene>
    <name evidence="6" type="ORF">FA10DRAFT_253280</name>
</gene>
<feature type="compositionally biased region" description="Acidic residues" evidence="4">
    <location>
        <begin position="302"/>
        <end position="315"/>
    </location>
</feature>
<dbReference type="RefSeq" id="XP_025376403.1">
    <property type="nucleotide sequence ID" value="XM_025519684.1"/>
</dbReference>
<proteinExistence type="inferred from homology"/>
<dbReference type="OrthoDB" id="361797at2759"/>
<dbReference type="GO" id="GO:0042274">
    <property type="term" value="P:ribosomal small subunit biogenesis"/>
    <property type="evidence" value="ECO:0007669"/>
    <property type="project" value="TreeGrafter"/>
</dbReference>
<organism evidence="6 7">
    <name type="scientific">Acaromyces ingoldii</name>
    <dbReference type="NCBI Taxonomy" id="215250"/>
    <lineage>
        <taxon>Eukaryota</taxon>
        <taxon>Fungi</taxon>
        <taxon>Dikarya</taxon>
        <taxon>Basidiomycota</taxon>
        <taxon>Ustilaginomycotina</taxon>
        <taxon>Exobasidiomycetes</taxon>
        <taxon>Exobasidiales</taxon>
        <taxon>Cryptobasidiaceae</taxon>
        <taxon>Acaromyces</taxon>
    </lineage>
</organism>
<name>A0A316YN79_9BASI</name>
<dbReference type="Pfam" id="PF02847">
    <property type="entry name" value="MA3"/>
    <property type="match status" value="1"/>
</dbReference>
<dbReference type="PROSITE" id="PS51366">
    <property type="entry name" value="MI"/>
    <property type="match status" value="1"/>
</dbReference>
<feature type="compositionally biased region" description="Low complexity" evidence="4">
    <location>
        <begin position="236"/>
        <end position="251"/>
    </location>
</feature>
<dbReference type="SMART" id="SM00543">
    <property type="entry name" value="MIF4G"/>
    <property type="match status" value="1"/>
</dbReference>
<feature type="compositionally biased region" description="Basic and acidic residues" evidence="4">
    <location>
        <begin position="138"/>
        <end position="170"/>
    </location>
</feature>
<dbReference type="PANTHER" id="PTHR18034">
    <property type="entry name" value="CELL CYCLE CONTROL PROTEIN CWF22-RELATED"/>
    <property type="match status" value="1"/>
</dbReference>
<dbReference type="AlphaFoldDB" id="A0A316YN79"/>
<feature type="compositionally biased region" description="Basic residues" evidence="4">
    <location>
        <begin position="287"/>
        <end position="296"/>
    </location>
</feature>
<sequence length="1050" mass="115142">MNGRTGKSLQDKKSASTTTLPAVLREELGLGSPRPSGGTGRPVNASRSGRGGRGGRGGGAGRPQTARTGSGSRKDARRAQREGKKEARRQHFGGAAGGSGKSLSSSHIEGREAANGGRGSQLKVIGKGRSALAGMEGARMRREREETKRKEKEERQAQEKKEIEKANRDAKGKRKAHLEPDGMERKEEKKSRKSVQFADDVELAEDKSATKEEEDSGRQRKHVGQGEMTPLERMLARAGQGSSGSAAEEVGATGGKDGKKKARRRMLTTAEKNEEDEIAWLEAKLGMRGKSKKSVKKGNVAGEEDDDEAAEDDDGLGGFLDELDRFYPGMYSGSEGDDEEDDNGESDEEEDLSEDEEDADTDSEDFVEESEEGSSDEEDDLEGDQESDDESLSGDGDEEEDISADDKGEEEQGLAESREEHDHDVHSGDVAKEQTASTRYIPPALRKANAASSNVPSLEQQKLRRQLKGLLNRLGDGNIDTILGEIEGVYRQSSRAEVTTCLTDLIIETVASSANLIDTFVILYAALTASLHRVVGLEFGASFVQTLVEKWLGHVEKVRGIKSDSILDEGKECINLLVLLGHLYNLSVVACPLVYDIVRHILGVTRGETAPEGTMLEVDVEMLLKLMRVCGPQLRHDDPSSLRSIIHLAQQRTTNASSTSSRARFMIEALQDLKNNRTKATANDASVQSLARMKKYLSSLSKKHAVRTQEPLRVTLDDLRDAEKKGRWWLVGAAWAGHARDEESGLGSNIDRSKKQARQQSEGEQDEEMERLLALAKRQGMNTDARRSIFLVLLQSQDYLDASRRLLALRLNETQRRETIRVLLHCIGAEKSFNPYYALVGQQLAIDDGGAKFTMQYCLWDFLRSLGQKECGGKSFSVDDDEEGDGFDHDGQEQSSTKVENVARAYAWWFAKGSISLYVLKPIDFTALKPKSTTFLQLLFIHLLLSVQSTSPALTLSLSRLADARARDEEAEVKGTPDQRAALESLFVRGLATNTVLTRGLALFVQQNVAGKAPKMARDRLGADKVSVARLKWALGIVKQVLSVGVEVAR</sequence>
<dbReference type="Pfam" id="PF02854">
    <property type="entry name" value="MIF4G"/>
    <property type="match status" value="1"/>
</dbReference>
<dbReference type="Gene3D" id="1.25.40.180">
    <property type="match status" value="1"/>
</dbReference>
<comment type="similarity">
    <text evidence="2">Belongs to the CWC22 family.</text>
</comment>
<comment type="subcellular location">
    <subcellularLocation>
        <location evidence="1">Nucleus</location>
        <location evidence="1">Nucleolus</location>
    </subcellularLocation>
</comment>
<accession>A0A316YN79</accession>
<feature type="region of interest" description="Disordered" evidence="4">
    <location>
        <begin position="742"/>
        <end position="768"/>
    </location>
</feature>
<dbReference type="SUPFAM" id="SSF48371">
    <property type="entry name" value="ARM repeat"/>
    <property type="match status" value="1"/>
</dbReference>
<feature type="region of interest" description="Disordered" evidence="4">
    <location>
        <begin position="1"/>
        <end position="438"/>
    </location>
</feature>